<keyword evidence="2" id="KW-1185">Reference proteome</keyword>
<evidence type="ECO:0000313" key="2">
    <source>
        <dbReference type="Proteomes" id="UP001159428"/>
    </source>
</evidence>
<dbReference type="Proteomes" id="UP001159428">
    <property type="component" value="Unassembled WGS sequence"/>
</dbReference>
<comment type="caution">
    <text evidence="1">The sequence shown here is derived from an EMBL/GenBank/DDBJ whole genome shotgun (WGS) entry which is preliminary data.</text>
</comment>
<sequence length="60" mass="6432">MNRNKRAAKYHGDSKPCTSCHNACVQLFGLGASAKVTTKINNVTDQDVICLRGARGPARS</sequence>
<reference evidence="1 2" key="1">
    <citation type="submission" date="2022-05" db="EMBL/GenBank/DDBJ databases">
        <authorList>
            <consortium name="Genoscope - CEA"/>
            <person name="William W."/>
        </authorList>
    </citation>
    <scope>NUCLEOTIDE SEQUENCE [LARGE SCALE GENOMIC DNA]</scope>
</reference>
<evidence type="ECO:0000313" key="1">
    <source>
        <dbReference type="EMBL" id="CAH3158453.1"/>
    </source>
</evidence>
<protein>
    <recommendedName>
        <fullName evidence="3">Pectate lyase</fullName>
    </recommendedName>
</protein>
<name>A0AAU9XTI2_9CNID</name>
<organism evidence="1 2">
    <name type="scientific">Pocillopora meandrina</name>
    <dbReference type="NCBI Taxonomy" id="46732"/>
    <lineage>
        <taxon>Eukaryota</taxon>
        <taxon>Metazoa</taxon>
        <taxon>Cnidaria</taxon>
        <taxon>Anthozoa</taxon>
        <taxon>Hexacorallia</taxon>
        <taxon>Scleractinia</taxon>
        <taxon>Astrocoeniina</taxon>
        <taxon>Pocilloporidae</taxon>
        <taxon>Pocillopora</taxon>
    </lineage>
</organism>
<accession>A0AAU9XTI2</accession>
<gene>
    <name evidence="1" type="ORF">PMEA_00030478</name>
</gene>
<evidence type="ECO:0008006" key="3">
    <source>
        <dbReference type="Google" id="ProtNLM"/>
    </source>
</evidence>
<dbReference type="EMBL" id="CALNXJ010000067">
    <property type="protein sequence ID" value="CAH3158453.1"/>
    <property type="molecule type" value="Genomic_DNA"/>
</dbReference>
<proteinExistence type="predicted"/>
<dbReference type="AlphaFoldDB" id="A0AAU9XTI2"/>